<name>A0A243WBZ8_9BACT</name>
<protein>
    <recommendedName>
        <fullName evidence="2">DUF4397 domain-containing protein</fullName>
    </recommendedName>
</protein>
<dbReference type="Proteomes" id="UP000194873">
    <property type="component" value="Unassembled WGS sequence"/>
</dbReference>
<accession>A0A243WBZ8</accession>
<keyword evidence="4" id="KW-1185">Reference proteome</keyword>
<evidence type="ECO:0000313" key="3">
    <source>
        <dbReference type="EMBL" id="OUJ73131.1"/>
    </source>
</evidence>
<proteinExistence type="predicted"/>
<organism evidence="3 4">
    <name type="scientific">Hymenobacter crusticola</name>
    <dbReference type="NCBI Taxonomy" id="1770526"/>
    <lineage>
        <taxon>Bacteria</taxon>
        <taxon>Pseudomonadati</taxon>
        <taxon>Bacteroidota</taxon>
        <taxon>Cytophagia</taxon>
        <taxon>Cytophagales</taxon>
        <taxon>Hymenobacteraceae</taxon>
        <taxon>Hymenobacter</taxon>
    </lineage>
</organism>
<dbReference type="InterPro" id="IPR025510">
    <property type="entry name" value="DUF4397"/>
</dbReference>
<evidence type="ECO:0000256" key="1">
    <source>
        <dbReference type="SAM" id="MobiDB-lite"/>
    </source>
</evidence>
<feature type="region of interest" description="Disordered" evidence="1">
    <location>
        <begin position="9"/>
        <end position="31"/>
    </location>
</feature>
<dbReference type="EMBL" id="MTSE01000007">
    <property type="protein sequence ID" value="OUJ73131.1"/>
    <property type="molecule type" value="Genomic_DNA"/>
</dbReference>
<sequence>MVALVTACKKDPAAPAPTPQPSPPTTQPLGPHGFIRVINGLAMEPTMYQLRNDSVQLSIKTKKYGRSLGAGSTSQYYPIEVGATTADVNLKPASESAYQWMPTNLTIEENKRYSLLVYNTQSFTQTRLLREEAMPAPVVGKAQLRLINAASEYALVHIEEPGGDFQVDVDWGEIRAYMPVAARTYNLVTVRTNAAVQQQITQRVTLAPGKTYTLVLRGAFHPDHPREQAALLLVEDE</sequence>
<feature type="domain" description="DUF4397" evidence="2">
    <location>
        <begin position="54"/>
        <end position="153"/>
    </location>
</feature>
<dbReference type="AlphaFoldDB" id="A0A243WBZ8"/>
<reference evidence="3 4" key="1">
    <citation type="submission" date="2017-01" db="EMBL/GenBank/DDBJ databases">
        <title>A new Hymenobacter.</title>
        <authorList>
            <person name="Liang Y."/>
            <person name="Feng F."/>
        </authorList>
    </citation>
    <scope>NUCLEOTIDE SEQUENCE [LARGE SCALE GENOMIC DNA]</scope>
    <source>
        <strain evidence="3">MIMBbqt21</strain>
    </source>
</reference>
<dbReference type="Pfam" id="PF14344">
    <property type="entry name" value="DUF4397"/>
    <property type="match status" value="1"/>
</dbReference>
<comment type="caution">
    <text evidence="3">The sequence shown here is derived from an EMBL/GenBank/DDBJ whole genome shotgun (WGS) entry which is preliminary data.</text>
</comment>
<feature type="compositionally biased region" description="Pro residues" evidence="1">
    <location>
        <begin position="14"/>
        <end position="26"/>
    </location>
</feature>
<evidence type="ECO:0000259" key="2">
    <source>
        <dbReference type="Pfam" id="PF14344"/>
    </source>
</evidence>
<gene>
    <name evidence="3" type="ORF">BXP70_14955</name>
</gene>
<evidence type="ECO:0000313" key="4">
    <source>
        <dbReference type="Proteomes" id="UP000194873"/>
    </source>
</evidence>